<gene>
    <name evidence="1" type="ORF">ATJ93_4025</name>
</gene>
<evidence type="ECO:0000313" key="2">
    <source>
        <dbReference type="Proteomes" id="UP000283805"/>
    </source>
</evidence>
<name>A0A3R7GG10_9EURY</name>
<organism evidence="1 2">
    <name type="scientific">Halopiger aswanensis</name>
    <dbReference type="NCBI Taxonomy" id="148449"/>
    <lineage>
        <taxon>Archaea</taxon>
        <taxon>Methanobacteriati</taxon>
        <taxon>Methanobacteriota</taxon>
        <taxon>Stenosarchaea group</taxon>
        <taxon>Halobacteria</taxon>
        <taxon>Halobacteriales</taxon>
        <taxon>Natrialbaceae</taxon>
        <taxon>Halopiger</taxon>
    </lineage>
</organism>
<accession>A0A3R7GG10</accession>
<keyword evidence="2" id="KW-1185">Reference proteome</keyword>
<evidence type="ECO:0000313" key="1">
    <source>
        <dbReference type="EMBL" id="RKD89198.1"/>
    </source>
</evidence>
<dbReference type="Proteomes" id="UP000283805">
    <property type="component" value="Unassembled WGS sequence"/>
</dbReference>
<sequence>MHKRVAGIYRLCCVHIAYTLHRGSLDEPRNVFAELVDIERGYPQEYDLEGASVLEP</sequence>
<protein>
    <submittedName>
        <fullName evidence="1">Uncharacterized protein</fullName>
    </submittedName>
</protein>
<dbReference type="EMBL" id="RAPO01000004">
    <property type="protein sequence ID" value="RKD89198.1"/>
    <property type="molecule type" value="Genomic_DNA"/>
</dbReference>
<proteinExistence type="predicted"/>
<reference evidence="1 2" key="1">
    <citation type="submission" date="2018-09" db="EMBL/GenBank/DDBJ databases">
        <title>Genomic Encyclopedia of Archaeal and Bacterial Type Strains, Phase II (KMG-II): from individual species to whole genera.</title>
        <authorList>
            <person name="Goeker M."/>
        </authorList>
    </citation>
    <scope>NUCLEOTIDE SEQUENCE [LARGE SCALE GENOMIC DNA]</scope>
    <source>
        <strain evidence="1 2">DSM 13151</strain>
    </source>
</reference>
<comment type="caution">
    <text evidence="1">The sequence shown here is derived from an EMBL/GenBank/DDBJ whole genome shotgun (WGS) entry which is preliminary data.</text>
</comment>
<dbReference type="AlphaFoldDB" id="A0A3R7GG10"/>